<dbReference type="EMBL" id="KI517464">
    <property type="protein sequence ID" value="ESQ42169.1"/>
    <property type="molecule type" value="Genomic_DNA"/>
</dbReference>
<accession>V4LEN7</accession>
<evidence type="ECO:0000313" key="3">
    <source>
        <dbReference type="Proteomes" id="UP000030689"/>
    </source>
</evidence>
<feature type="compositionally biased region" description="Polar residues" evidence="1">
    <location>
        <begin position="126"/>
        <end position="145"/>
    </location>
</feature>
<feature type="region of interest" description="Disordered" evidence="1">
    <location>
        <begin position="115"/>
        <end position="172"/>
    </location>
</feature>
<evidence type="ECO:0000256" key="1">
    <source>
        <dbReference type="SAM" id="MobiDB-lite"/>
    </source>
</evidence>
<sequence length="267" mass="29528">MENKRANEEDEISEQGRISEPNWRERVKDLVAAGDFTAAISILEPLVTNLNSQFSSSSSSDDNLGGKRTEFGLDLAAAFNLLADHYSFQGLSLKSDEFRTRSSLIKQHALDFDLASSRDSGDAENQAVSRTIDSNGFNSNPNVSPTDDGKTENSTKASSDNTPAHDSSDDDWEALADREPSKLISVEDLPEISKLSVEEPNVQGPKRRGRGTFTYKSDVMYGDRDFCKSKIEDSEDKNLSRGSEKTDEALKCMARDMSSYLLDFLQV</sequence>
<organism evidence="2 3">
    <name type="scientific">Eutrema salsugineum</name>
    <name type="common">Saltwater cress</name>
    <name type="synonym">Sisymbrium salsugineum</name>
    <dbReference type="NCBI Taxonomy" id="72664"/>
    <lineage>
        <taxon>Eukaryota</taxon>
        <taxon>Viridiplantae</taxon>
        <taxon>Streptophyta</taxon>
        <taxon>Embryophyta</taxon>
        <taxon>Tracheophyta</taxon>
        <taxon>Spermatophyta</taxon>
        <taxon>Magnoliopsida</taxon>
        <taxon>eudicotyledons</taxon>
        <taxon>Gunneridae</taxon>
        <taxon>Pentapetalae</taxon>
        <taxon>rosids</taxon>
        <taxon>malvids</taxon>
        <taxon>Brassicales</taxon>
        <taxon>Brassicaceae</taxon>
        <taxon>Eutremeae</taxon>
        <taxon>Eutrema</taxon>
    </lineage>
</organism>
<gene>
    <name evidence="2" type="ORF">EUTSA_v10013868mg</name>
</gene>
<feature type="region of interest" description="Disordered" evidence="1">
    <location>
        <begin position="1"/>
        <end position="20"/>
    </location>
</feature>
<dbReference type="Gramene" id="ESQ42169">
    <property type="protein sequence ID" value="ESQ42169"/>
    <property type="gene ID" value="EUTSA_v10013868mg"/>
</dbReference>
<keyword evidence="3" id="KW-1185">Reference proteome</keyword>
<dbReference type="Proteomes" id="UP000030689">
    <property type="component" value="Unassembled WGS sequence"/>
</dbReference>
<dbReference type="KEGG" id="eus:EUTSA_v10013868mg"/>
<reference evidence="2 3" key="1">
    <citation type="journal article" date="2013" name="Front. Plant Sci.">
        <title>The Reference Genome of the Halophytic Plant Eutrema salsugineum.</title>
        <authorList>
            <person name="Yang R."/>
            <person name="Jarvis D.E."/>
            <person name="Chen H."/>
            <person name="Beilstein M.A."/>
            <person name="Grimwood J."/>
            <person name="Jenkins J."/>
            <person name="Shu S."/>
            <person name="Prochnik S."/>
            <person name="Xin M."/>
            <person name="Ma C."/>
            <person name="Schmutz J."/>
            <person name="Wing R.A."/>
            <person name="Mitchell-Olds T."/>
            <person name="Schumaker K.S."/>
            <person name="Wang X."/>
        </authorList>
    </citation>
    <scope>NUCLEOTIDE SEQUENCE [LARGE SCALE GENOMIC DNA]</scope>
</reference>
<evidence type="ECO:0000313" key="2">
    <source>
        <dbReference type="EMBL" id="ESQ42169.1"/>
    </source>
</evidence>
<name>V4LEN7_EUTSA</name>
<dbReference type="AlphaFoldDB" id="V4LEN7"/>
<feature type="compositionally biased region" description="Polar residues" evidence="1">
    <location>
        <begin position="154"/>
        <end position="165"/>
    </location>
</feature>
<proteinExistence type="predicted"/>
<protein>
    <submittedName>
        <fullName evidence="2">Uncharacterized protein</fullName>
    </submittedName>
</protein>